<dbReference type="AlphaFoldDB" id="A0AAU6V3Z2"/>
<evidence type="ECO:0008006" key="3">
    <source>
        <dbReference type="Google" id="ProtNLM"/>
    </source>
</evidence>
<gene>
    <name evidence="2" type="ORF">MRN14_21840</name>
</gene>
<dbReference type="EMBL" id="CP095354">
    <property type="protein sequence ID" value="XAG81003.1"/>
    <property type="molecule type" value="Genomic_DNA"/>
</dbReference>
<name>A0AAU6V3Z2_UNCXX</name>
<proteinExistence type="predicted"/>
<evidence type="ECO:0000256" key="1">
    <source>
        <dbReference type="SAM" id="Coils"/>
    </source>
</evidence>
<organism evidence="2">
    <name type="scientific">bacterium 19NY03SH02</name>
    <dbReference type="NCBI Taxonomy" id="2920631"/>
    <lineage>
        <taxon>Bacteria</taxon>
    </lineage>
</organism>
<dbReference type="InterPro" id="IPR027417">
    <property type="entry name" value="P-loop_NTPase"/>
</dbReference>
<accession>A0AAU6V3Z2</accession>
<keyword evidence="1" id="KW-0175">Coiled coil</keyword>
<feature type="coiled-coil region" evidence="1">
    <location>
        <begin position="331"/>
        <end position="462"/>
    </location>
</feature>
<dbReference type="Gene3D" id="3.40.50.300">
    <property type="entry name" value="P-loop containing nucleotide triphosphate hydrolases"/>
    <property type="match status" value="1"/>
</dbReference>
<reference evidence="2" key="1">
    <citation type="submission" date="2022-03" db="EMBL/GenBank/DDBJ databases">
        <title>Sea Food Isolates.</title>
        <authorList>
            <person name="Li c."/>
        </authorList>
    </citation>
    <scope>NUCLEOTIDE SEQUENCE</scope>
    <source>
        <strain evidence="2">19NY03SH02</strain>
    </source>
</reference>
<protein>
    <recommendedName>
        <fullName evidence="3">AAA+ ATPase domain-containing protein</fullName>
    </recommendedName>
</protein>
<sequence length="857" mass="97404">MNSNNNSRRVIGFLDTPKPMYGEDETTKISKGFIDVLFEEGEDGTLTKINSAQFFDDIEKVFVIDGFQESKTRYHRTLIAADVILNNLYEGKSDVTRYVTFKNNISEFSTIVFGMLHMKLPSPLDCTDIILPTLPSTRSFYVVDDGFAYGPFKFEPSNECRQNMDKNMSFAGPYEGSLRLSSGIDPLNTKPSYISKIDYRDIESHLTTVHGSEYLLDASVLKQARYTVHQYMMRNEVMALFKKLQERRKITGQVVAAVRLELQNKNYPLTPEGKEVIYKICEAAADDTEWQKAIMDIVSNDERGKKLIESYVEASKENYIANWDKIAAEQHTKKSRELKEVEQRLAETKAKVAEQDQLLVNKQNEYDALLEKAESNEDLEQRVQERRQELDSQIQESEAELARLKAEHKQLAQYGTMAEAFKALETQEAYLNNRKNQLEQSIQKVEQTLRTNESELQTQLRQLVPFVSTIIQAPIASDDKFPPFSMPELQTLKFREMSVAQTEISRFVNYIANQLANEYNRSYSNEFISSVLVAQAQSLISIFTGAPGLGKTSFVRLLKRILKMDERFLEVPVGRSWVSEREFIGFFNSLSNSFSPSSSGVYQFLKGLSKDQPETAPLSLMLLDEANLSAIEHYGAFLINISDDEAEKMLRLSKEEIVIPESLRIVATINHDLTTEALSPRLIDRAPVIPFDSFINDTADYIDEVESYNKLSYEAFAGMFGRKAFLRSRLAISDDGLPLLLEEALSILKKPDPNLGSPIILSLRKASNLKDYVYTLTSVLMVTEKLSDGPALEKAIDYGMLYYVLPSIQGAGTGTKQRLEQLSELLDGKDLELSSAKLKDILLRGEHNLETYNFFHY</sequence>
<dbReference type="SUPFAM" id="SSF52540">
    <property type="entry name" value="P-loop containing nucleoside triphosphate hydrolases"/>
    <property type="match status" value="1"/>
</dbReference>
<evidence type="ECO:0000313" key="2">
    <source>
        <dbReference type="EMBL" id="XAG81003.1"/>
    </source>
</evidence>